<dbReference type="Proteomes" id="UP001497535">
    <property type="component" value="Unassembled WGS sequence"/>
</dbReference>
<organism evidence="1 2">
    <name type="scientific">Meloidogyne enterolobii</name>
    <name type="common">Root-knot nematode worm</name>
    <name type="synonym">Meloidogyne mayaguensis</name>
    <dbReference type="NCBI Taxonomy" id="390850"/>
    <lineage>
        <taxon>Eukaryota</taxon>
        <taxon>Metazoa</taxon>
        <taxon>Ecdysozoa</taxon>
        <taxon>Nematoda</taxon>
        <taxon>Chromadorea</taxon>
        <taxon>Rhabditida</taxon>
        <taxon>Tylenchina</taxon>
        <taxon>Tylenchomorpha</taxon>
        <taxon>Tylenchoidea</taxon>
        <taxon>Meloidogynidae</taxon>
        <taxon>Meloidogyninae</taxon>
        <taxon>Meloidogyne</taxon>
    </lineage>
</organism>
<gene>
    <name evidence="1" type="ORF">MENTE1834_LOCUS35017</name>
</gene>
<comment type="caution">
    <text evidence="1">The sequence shown here is derived from an EMBL/GenBank/DDBJ whole genome shotgun (WGS) entry which is preliminary data.</text>
</comment>
<protein>
    <submittedName>
        <fullName evidence="1">Uncharacterized protein</fullName>
    </submittedName>
</protein>
<name>A0ACB1A8T2_MELEN</name>
<dbReference type="EMBL" id="CAVMJV010000065">
    <property type="protein sequence ID" value="CAK5087446.1"/>
    <property type="molecule type" value="Genomic_DNA"/>
</dbReference>
<accession>A0ACB1A8T2</accession>
<sequence>MPFAIRRHRDWLFSVGDDRALRVWTMDGLQIGEIYGHGARPFVLELFEREKMVFTGGVDEYLNIWRWTEDEDHKRIDLRPERRIEFGSDSLGTIQSILPIFKNDSKILNLVFFKKLKKFCGCPQKNLRTFFISFLQLISSRMGALVNVRLPLSEVDDHFSGLEPKHVFEFGLNLNAFVVTKSKNPFSMLFALDELRFIFKNF</sequence>
<reference evidence="1" key="1">
    <citation type="submission" date="2023-11" db="EMBL/GenBank/DDBJ databases">
        <authorList>
            <person name="Poullet M."/>
        </authorList>
    </citation>
    <scope>NUCLEOTIDE SEQUENCE</scope>
    <source>
        <strain evidence="1">E1834</strain>
    </source>
</reference>
<evidence type="ECO:0000313" key="1">
    <source>
        <dbReference type="EMBL" id="CAK5087446.1"/>
    </source>
</evidence>
<proteinExistence type="predicted"/>
<keyword evidence="2" id="KW-1185">Reference proteome</keyword>
<evidence type="ECO:0000313" key="2">
    <source>
        <dbReference type="Proteomes" id="UP001497535"/>
    </source>
</evidence>